<name>A0A4C1YJ57_EUMVA</name>
<evidence type="ECO:0000256" key="1">
    <source>
        <dbReference type="SAM" id="MobiDB-lite"/>
    </source>
</evidence>
<evidence type="ECO:0000313" key="2">
    <source>
        <dbReference type="EMBL" id="GBP75014.1"/>
    </source>
</evidence>
<comment type="caution">
    <text evidence="2">The sequence shown here is derived from an EMBL/GenBank/DDBJ whole genome shotgun (WGS) entry which is preliminary data.</text>
</comment>
<dbReference type="Proteomes" id="UP000299102">
    <property type="component" value="Unassembled WGS sequence"/>
</dbReference>
<sequence length="154" mass="17238">MEADIKRTQDTIDKLDIPNKLEGLHKALEARPTTYAEAATKPKPPEAAKPQVPGSKIAATHILIISSRYANHTSDQVFKAIRERVVLTCASDDAIKRIETRIKIRAKDLQVSKPEPSLPLIVIRDVLKVNSDQQIMESLRRQNGHATEGLDWEN</sequence>
<feature type="compositionally biased region" description="Low complexity" evidence="1">
    <location>
        <begin position="32"/>
        <end position="41"/>
    </location>
</feature>
<reference evidence="2 3" key="1">
    <citation type="journal article" date="2019" name="Commun. Biol.">
        <title>The bagworm genome reveals a unique fibroin gene that provides high tensile strength.</title>
        <authorList>
            <person name="Kono N."/>
            <person name="Nakamura H."/>
            <person name="Ohtoshi R."/>
            <person name="Tomita M."/>
            <person name="Numata K."/>
            <person name="Arakawa K."/>
        </authorList>
    </citation>
    <scope>NUCLEOTIDE SEQUENCE [LARGE SCALE GENOMIC DNA]</scope>
</reference>
<organism evidence="2 3">
    <name type="scientific">Eumeta variegata</name>
    <name type="common">Bagworm moth</name>
    <name type="synonym">Eumeta japonica</name>
    <dbReference type="NCBI Taxonomy" id="151549"/>
    <lineage>
        <taxon>Eukaryota</taxon>
        <taxon>Metazoa</taxon>
        <taxon>Ecdysozoa</taxon>
        <taxon>Arthropoda</taxon>
        <taxon>Hexapoda</taxon>
        <taxon>Insecta</taxon>
        <taxon>Pterygota</taxon>
        <taxon>Neoptera</taxon>
        <taxon>Endopterygota</taxon>
        <taxon>Lepidoptera</taxon>
        <taxon>Glossata</taxon>
        <taxon>Ditrysia</taxon>
        <taxon>Tineoidea</taxon>
        <taxon>Psychidae</taxon>
        <taxon>Oiketicinae</taxon>
        <taxon>Eumeta</taxon>
    </lineage>
</organism>
<gene>
    <name evidence="2" type="ORF">EVAR_82432_1</name>
</gene>
<feature type="region of interest" description="Disordered" evidence="1">
    <location>
        <begin position="32"/>
        <end position="53"/>
    </location>
</feature>
<keyword evidence="3" id="KW-1185">Reference proteome</keyword>
<accession>A0A4C1YJ57</accession>
<proteinExistence type="predicted"/>
<dbReference type="OrthoDB" id="10022108at2759"/>
<dbReference type="AlphaFoldDB" id="A0A4C1YJ57"/>
<protein>
    <submittedName>
        <fullName evidence="2">Uncharacterized protein</fullName>
    </submittedName>
</protein>
<evidence type="ECO:0000313" key="3">
    <source>
        <dbReference type="Proteomes" id="UP000299102"/>
    </source>
</evidence>
<dbReference type="EMBL" id="BGZK01001232">
    <property type="protein sequence ID" value="GBP75014.1"/>
    <property type="molecule type" value="Genomic_DNA"/>
</dbReference>